<name>A0A9P8L188_9PEZI</name>
<dbReference type="SUPFAM" id="SSF57850">
    <property type="entry name" value="RING/U-box"/>
    <property type="match status" value="1"/>
</dbReference>
<feature type="compositionally biased region" description="Polar residues" evidence="7">
    <location>
        <begin position="405"/>
        <end position="424"/>
    </location>
</feature>
<dbReference type="Pfam" id="PF13696">
    <property type="entry name" value="zf-CCHC_2"/>
    <property type="match status" value="1"/>
</dbReference>
<feature type="region of interest" description="Disordered" evidence="7">
    <location>
        <begin position="103"/>
        <end position="134"/>
    </location>
</feature>
<dbReference type="InterPro" id="IPR014891">
    <property type="entry name" value="DWNN_domain"/>
</dbReference>
<comment type="subcellular location">
    <subcellularLocation>
        <location evidence="1">Nucleus</location>
    </subcellularLocation>
</comment>
<dbReference type="GO" id="GO:0016567">
    <property type="term" value="P:protein ubiquitination"/>
    <property type="evidence" value="ECO:0007669"/>
    <property type="project" value="InterPro"/>
</dbReference>
<evidence type="ECO:0000313" key="10">
    <source>
        <dbReference type="EMBL" id="KAH0537115.1"/>
    </source>
</evidence>
<dbReference type="PANTHER" id="PTHR15439">
    <property type="entry name" value="RETINOBLASTOMA-BINDING PROTEIN 6"/>
    <property type="match status" value="1"/>
</dbReference>
<dbReference type="GO" id="GO:0008270">
    <property type="term" value="F:zinc ion binding"/>
    <property type="evidence" value="ECO:0007669"/>
    <property type="project" value="UniProtKB-KW"/>
</dbReference>
<feature type="region of interest" description="Disordered" evidence="7">
    <location>
        <begin position="370"/>
        <end position="453"/>
    </location>
</feature>
<comment type="caution">
    <text evidence="10">The sequence shown here is derived from an EMBL/GenBank/DDBJ whole genome shotgun (WGS) entry which is preliminary data.</text>
</comment>
<evidence type="ECO:0000259" key="9">
    <source>
        <dbReference type="PROSITE" id="PS51282"/>
    </source>
</evidence>
<dbReference type="OrthoDB" id="106784at2759"/>
<feature type="domain" description="CCHC-type" evidence="8">
    <location>
        <begin position="189"/>
        <end position="203"/>
    </location>
</feature>
<evidence type="ECO:0000256" key="2">
    <source>
        <dbReference type="ARBA" id="ARBA00022723"/>
    </source>
</evidence>
<dbReference type="EMBL" id="JAGHQL010000162">
    <property type="protein sequence ID" value="KAH0537115.1"/>
    <property type="molecule type" value="Genomic_DNA"/>
</dbReference>
<evidence type="ECO:0000256" key="3">
    <source>
        <dbReference type="ARBA" id="ARBA00022771"/>
    </source>
</evidence>
<dbReference type="SUPFAM" id="SSF57756">
    <property type="entry name" value="Retrovirus zinc finger-like domains"/>
    <property type="match status" value="1"/>
</dbReference>
<feature type="compositionally biased region" description="Basic residues" evidence="7">
    <location>
        <begin position="651"/>
        <end position="663"/>
    </location>
</feature>
<evidence type="ECO:0000256" key="6">
    <source>
        <dbReference type="PROSITE-ProRule" id="PRU00047"/>
    </source>
</evidence>
<dbReference type="GO" id="GO:0006511">
    <property type="term" value="P:ubiquitin-dependent protein catabolic process"/>
    <property type="evidence" value="ECO:0007669"/>
    <property type="project" value="TreeGrafter"/>
</dbReference>
<dbReference type="InterPro" id="IPR033489">
    <property type="entry name" value="RBBP6"/>
</dbReference>
<dbReference type="InterPro" id="IPR001878">
    <property type="entry name" value="Znf_CCHC"/>
</dbReference>
<dbReference type="CDD" id="cd16620">
    <property type="entry name" value="vRING-HC-C4C4_RBBP6"/>
    <property type="match status" value="1"/>
</dbReference>
<evidence type="ECO:0000256" key="5">
    <source>
        <dbReference type="ARBA" id="ARBA00023242"/>
    </source>
</evidence>
<dbReference type="Gene3D" id="3.10.20.90">
    <property type="entry name" value="Phosphatidylinositol 3-kinase Catalytic Subunit, Chain A, domain 1"/>
    <property type="match status" value="1"/>
</dbReference>
<dbReference type="InterPro" id="IPR036875">
    <property type="entry name" value="Znf_CCHC_sf"/>
</dbReference>
<dbReference type="PROSITE" id="PS50158">
    <property type="entry name" value="ZF_CCHC"/>
    <property type="match status" value="1"/>
</dbReference>
<feature type="domain" description="DWNN" evidence="9">
    <location>
        <begin position="5"/>
        <end position="78"/>
    </location>
</feature>
<dbReference type="SMART" id="SM01180">
    <property type="entry name" value="DWNN"/>
    <property type="match status" value="1"/>
</dbReference>
<feature type="compositionally biased region" description="Polar residues" evidence="7">
    <location>
        <begin position="121"/>
        <end position="131"/>
    </location>
</feature>
<dbReference type="PANTHER" id="PTHR15439:SF0">
    <property type="entry name" value="CELL DIVISION CYCLE AND APOPTOSIS REGULATOR PROTEIN 1-RELATED"/>
    <property type="match status" value="1"/>
</dbReference>
<feature type="compositionally biased region" description="Basic and acidic residues" evidence="7">
    <location>
        <begin position="370"/>
        <end position="402"/>
    </location>
</feature>
<feature type="compositionally biased region" description="Basic and acidic residues" evidence="7">
    <location>
        <begin position="430"/>
        <end position="440"/>
    </location>
</feature>
<proteinExistence type="predicted"/>
<feature type="region of interest" description="Disordered" evidence="7">
    <location>
        <begin position="632"/>
        <end position="671"/>
    </location>
</feature>
<evidence type="ECO:0000256" key="1">
    <source>
        <dbReference type="ARBA" id="ARBA00004123"/>
    </source>
</evidence>
<keyword evidence="3 6" id="KW-0863">Zinc-finger</keyword>
<accession>A0A9P8L188</accession>
<keyword evidence="11" id="KW-1185">Reference proteome</keyword>
<evidence type="ECO:0000256" key="7">
    <source>
        <dbReference type="SAM" id="MobiDB-lite"/>
    </source>
</evidence>
<reference evidence="10" key="1">
    <citation type="submission" date="2021-03" db="EMBL/GenBank/DDBJ databases">
        <title>Comparative genomics and phylogenomic investigation of the class Geoglossomycetes provide insights into ecological specialization and systematics.</title>
        <authorList>
            <person name="Melie T."/>
            <person name="Pirro S."/>
            <person name="Miller A.N."/>
            <person name="Quandt A."/>
        </authorList>
    </citation>
    <scope>NUCLEOTIDE SEQUENCE</scope>
    <source>
        <strain evidence="10">GBOQ0MN5Z8</strain>
    </source>
</reference>
<dbReference type="InterPro" id="IPR025829">
    <property type="entry name" value="Zn_knuckle_CX2CX3GHX4C"/>
</dbReference>
<keyword evidence="4" id="KW-0862">Zinc</keyword>
<dbReference type="Proteomes" id="UP000698800">
    <property type="component" value="Unassembled WGS sequence"/>
</dbReference>
<dbReference type="Pfam" id="PF08783">
    <property type="entry name" value="DWNN"/>
    <property type="match status" value="1"/>
</dbReference>
<dbReference type="PROSITE" id="PS51282">
    <property type="entry name" value="DWNN"/>
    <property type="match status" value="1"/>
</dbReference>
<dbReference type="InterPro" id="IPR013083">
    <property type="entry name" value="Znf_RING/FYVE/PHD"/>
</dbReference>
<keyword evidence="5" id="KW-0539">Nucleus</keyword>
<dbReference type="FunFam" id="4.10.60.10:FF:000005">
    <property type="entry name" value="E3 ubiquitin-protein ligase RBBP6"/>
    <property type="match status" value="1"/>
</dbReference>
<dbReference type="GO" id="GO:0003676">
    <property type="term" value="F:nucleic acid binding"/>
    <property type="evidence" value="ECO:0007669"/>
    <property type="project" value="InterPro"/>
</dbReference>
<gene>
    <name evidence="10" type="ORF">FGG08_006077</name>
</gene>
<dbReference type="AlphaFoldDB" id="A0A9P8L188"/>
<evidence type="ECO:0000256" key="4">
    <source>
        <dbReference type="ARBA" id="ARBA00022833"/>
    </source>
</evidence>
<dbReference type="Gene3D" id="3.30.40.10">
    <property type="entry name" value="Zinc/RING finger domain, C3HC4 (zinc finger)"/>
    <property type="match status" value="1"/>
</dbReference>
<evidence type="ECO:0000313" key="11">
    <source>
        <dbReference type="Proteomes" id="UP000698800"/>
    </source>
</evidence>
<evidence type="ECO:0000259" key="8">
    <source>
        <dbReference type="PROSITE" id="PS50158"/>
    </source>
</evidence>
<dbReference type="GO" id="GO:0061630">
    <property type="term" value="F:ubiquitin protein ligase activity"/>
    <property type="evidence" value="ECO:0007669"/>
    <property type="project" value="InterPro"/>
</dbReference>
<evidence type="ECO:0008006" key="12">
    <source>
        <dbReference type="Google" id="ProtNLM"/>
    </source>
</evidence>
<dbReference type="GO" id="GO:0005634">
    <property type="term" value="C:nucleus"/>
    <property type="evidence" value="ECO:0007669"/>
    <property type="project" value="UniProtKB-SubCell"/>
</dbReference>
<sequence>MSSSVFFKFKSQKEPSRVTFDGTGISVFELKREIININRLGDGTDFELAVYNEDSNEEYDDDTTIIPRSTSIIARRLPPARPGKGGAARYVSGKMPVNALNSSRIEKPTSKPAIPGKKPGSPSTTTGGSDAQSEEEKIAAMFKAGAEQWDKQQQELANATPVHRGGTFKGKPQNMANVPNHPPPTGYICYRCGEKGHWIQLCPTNSDPTFDGRPRVKRTTGIPRSFLKTIEKPAALSADSSSENLGPQPSGVMVNADGDFVIAEPDKASWEQYQAKAKVSAAAEKVAAAGSKDLQDRGLECSIDKRLFVEPMKTPCCGRVYCSDCITNALVESDFVCPGCESSGVLIDDLKADEETEAKVKAYIEERDKLRREKERSKSPSVKPETKLSPKLNVKKEDKDRPTTPVVNGNGVKSSTPTKNSVSPVNPKKRPAEDELDNTRIPKGPAAMRSDQQQQLQVHPQPQPQLFNNSNNFHPIDGFVSNVPFNQHQQQFNNGNFFPQQGMNQMSFQNGNDFMAASMGGMMGMDQTMVNPMMMGGYNSNGGYGNSTGTLVTTGAFQHSGPYAGYSAANSNGMMGPNGVYGHAMPMQPHSMTMGGSMHMNGINSMNGMSSIQPGVGNMGFNGGTFPNQQRTVFSEPFPSEEDNAYFRKPVNPHRHQARQRRVRPSDYREL</sequence>
<dbReference type="Gene3D" id="4.10.60.10">
    <property type="entry name" value="Zinc finger, CCHC-type"/>
    <property type="match status" value="1"/>
</dbReference>
<keyword evidence="2" id="KW-0479">Metal-binding</keyword>
<protein>
    <recommendedName>
        <fullName evidence="12">Retinoblastoma-binding protein</fullName>
    </recommendedName>
</protein>
<dbReference type="GO" id="GO:0006397">
    <property type="term" value="P:mRNA processing"/>
    <property type="evidence" value="ECO:0007669"/>
    <property type="project" value="InterPro"/>
</dbReference>
<organism evidence="10 11">
    <name type="scientific">Glutinoglossum americanum</name>
    <dbReference type="NCBI Taxonomy" id="1670608"/>
    <lineage>
        <taxon>Eukaryota</taxon>
        <taxon>Fungi</taxon>
        <taxon>Dikarya</taxon>
        <taxon>Ascomycota</taxon>
        <taxon>Pezizomycotina</taxon>
        <taxon>Geoglossomycetes</taxon>
        <taxon>Geoglossales</taxon>
        <taxon>Geoglossaceae</taxon>
        <taxon>Glutinoglossum</taxon>
    </lineage>
</organism>
<dbReference type="SMART" id="SM00343">
    <property type="entry name" value="ZnF_C2HC"/>
    <property type="match status" value="1"/>
</dbReference>